<gene>
    <name evidence="2" type="ORF">CK203_042539</name>
    <name evidence="1" type="ORF">CK203_064488</name>
</gene>
<name>A0A438G8M7_VITVI</name>
<accession>A0A438G8M7</accession>
<evidence type="ECO:0000313" key="1">
    <source>
        <dbReference type="EMBL" id="RVW68570.1"/>
    </source>
</evidence>
<sequence>MSSTTLPPKDPSNTDNEDEIYENLEHGGVHVDVDYEFPYDPLQPKVMRGVATHFGKRTNNFLLDHKDKKE</sequence>
<proteinExistence type="predicted"/>
<dbReference type="Proteomes" id="UP000288805">
    <property type="component" value="Unassembled WGS sequence"/>
</dbReference>
<comment type="caution">
    <text evidence="1">The sequence shown here is derived from an EMBL/GenBank/DDBJ whole genome shotgun (WGS) entry which is preliminary data.</text>
</comment>
<organism evidence="1 3">
    <name type="scientific">Vitis vinifera</name>
    <name type="common">Grape</name>
    <dbReference type="NCBI Taxonomy" id="29760"/>
    <lineage>
        <taxon>Eukaryota</taxon>
        <taxon>Viridiplantae</taxon>
        <taxon>Streptophyta</taxon>
        <taxon>Embryophyta</taxon>
        <taxon>Tracheophyta</taxon>
        <taxon>Spermatophyta</taxon>
        <taxon>Magnoliopsida</taxon>
        <taxon>eudicotyledons</taxon>
        <taxon>Gunneridae</taxon>
        <taxon>Pentapetalae</taxon>
        <taxon>rosids</taxon>
        <taxon>Vitales</taxon>
        <taxon>Vitaceae</taxon>
        <taxon>Viteae</taxon>
        <taxon>Vitis</taxon>
    </lineage>
</organism>
<dbReference type="AlphaFoldDB" id="A0A438G8M7"/>
<reference evidence="1 3" key="1">
    <citation type="journal article" date="2018" name="PLoS Genet.">
        <title>Population sequencing reveals clonal diversity and ancestral inbreeding in the grapevine cultivar Chardonnay.</title>
        <authorList>
            <person name="Roach M.J."/>
            <person name="Johnson D.L."/>
            <person name="Bohlmann J."/>
            <person name="van Vuuren H.J."/>
            <person name="Jones S.J."/>
            <person name="Pretorius I.S."/>
            <person name="Schmidt S.A."/>
            <person name="Borneman A.R."/>
        </authorList>
    </citation>
    <scope>NUCLEOTIDE SEQUENCE [LARGE SCALE GENOMIC DNA]</scope>
    <source>
        <strain evidence="3">cv. Chardonnay</strain>
        <strain evidence="1">I10V1</strain>
        <tissue evidence="1">Leaf</tissue>
    </source>
</reference>
<protein>
    <submittedName>
        <fullName evidence="1">Uncharacterized protein</fullName>
    </submittedName>
</protein>
<dbReference type="EMBL" id="QGNW01000134">
    <property type="protein sequence ID" value="RVW92767.1"/>
    <property type="molecule type" value="Genomic_DNA"/>
</dbReference>
<dbReference type="EMBL" id="QGNW01000528">
    <property type="protein sequence ID" value="RVW68570.1"/>
    <property type="molecule type" value="Genomic_DNA"/>
</dbReference>
<evidence type="ECO:0000313" key="3">
    <source>
        <dbReference type="Proteomes" id="UP000288805"/>
    </source>
</evidence>
<evidence type="ECO:0000313" key="2">
    <source>
        <dbReference type="EMBL" id="RVW92767.1"/>
    </source>
</evidence>